<organism evidence="15 16">
    <name type="scientific">Oldenlandia corymbosa var. corymbosa</name>
    <dbReference type="NCBI Taxonomy" id="529605"/>
    <lineage>
        <taxon>Eukaryota</taxon>
        <taxon>Viridiplantae</taxon>
        <taxon>Streptophyta</taxon>
        <taxon>Embryophyta</taxon>
        <taxon>Tracheophyta</taxon>
        <taxon>Spermatophyta</taxon>
        <taxon>Magnoliopsida</taxon>
        <taxon>eudicotyledons</taxon>
        <taxon>Gunneridae</taxon>
        <taxon>Pentapetalae</taxon>
        <taxon>asterids</taxon>
        <taxon>lamiids</taxon>
        <taxon>Gentianales</taxon>
        <taxon>Rubiaceae</taxon>
        <taxon>Rubioideae</taxon>
        <taxon>Spermacoceae</taxon>
        <taxon>Hedyotis-Oldenlandia complex</taxon>
        <taxon>Oldenlandia</taxon>
    </lineage>
</organism>
<keyword evidence="8 13" id="KW-0560">Oxidoreductase</keyword>
<evidence type="ECO:0000256" key="8">
    <source>
        <dbReference type="ARBA" id="ARBA00023002"/>
    </source>
</evidence>
<dbReference type="PANTHER" id="PTHR47955">
    <property type="entry name" value="CYTOCHROME P450 FAMILY 71 PROTEIN"/>
    <property type="match status" value="1"/>
</dbReference>
<dbReference type="InterPro" id="IPR002401">
    <property type="entry name" value="Cyt_P450_E_grp-I"/>
</dbReference>
<reference evidence="15" key="1">
    <citation type="submission" date="2023-03" db="EMBL/GenBank/DDBJ databases">
        <authorList>
            <person name="Julca I."/>
        </authorList>
    </citation>
    <scope>NUCLEOTIDE SEQUENCE</scope>
</reference>
<accession>A0AAV1D390</accession>
<comment type="subcellular location">
    <subcellularLocation>
        <location evidence="2">Membrane</location>
        <topology evidence="2">Single-pass membrane protein</topology>
    </subcellularLocation>
</comment>
<evidence type="ECO:0000256" key="13">
    <source>
        <dbReference type="RuleBase" id="RU000461"/>
    </source>
</evidence>
<dbReference type="EMBL" id="OX459121">
    <property type="protein sequence ID" value="CAI9102003.1"/>
    <property type="molecule type" value="Genomic_DNA"/>
</dbReference>
<dbReference type="GO" id="GO:0016705">
    <property type="term" value="F:oxidoreductase activity, acting on paired donors, with incorporation or reduction of molecular oxygen"/>
    <property type="evidence" value="ECO:0007669"/>
    <property type="project" value="InterPro"/>
</dbReference>
<dbReference type="Proteomes" id="UP001161247">
    <property type="component" value="Chromosome 4"/>
</dbReference>
<dbReference type="FunFam" id="1.10.630.10:FF:000011">
    <property type="entry name" value="Cytochrome P450 83B1"/>
    <property type="match status" value="1"/>
</dbReference>
<dbReference type="GO" id="GO:0004497">
    <property type="term" value="F:monooxygenase activity"/>
    <property type="evidence" value="ECO:0007669"/>
    <property type="project" value="UniProtKB-KW"/>
</dbReference>
<dbReference type="PROSITE" id="PS00086">
    <property type="entry name" value="CYTOCHROME_P450"/>
    <property type="match status" value="1"/>
</dbReference>
<feature type="signal peptide" evidence="14">
    <location>
        <begin position="1"/>
        <end position="19"/>
    </location>
</feature>
<evidence type="ECO:0000256" key="7">
    <source>
        <dbReference type="ARBA" id="ARBA00022989"/>
    </source>
</evidence>
<proteinExistence type="inferred from homology"/>
<dbReference type="GO" id="GO:0020037">
    <property type="term" value="F:heme binding"/>
    <property type="evidence" value="ECO:0007669"/>
    <property type="project" value="InterPro"/>
</dbReference>
<evidence type="ECO:0000313" key="15">
    <source>
        <dbReference type="EMBL" id="CAI9102003.1"/>
    </source>
</evidence>
<dbReference type="SUPFAM" id="SSF48264">
    <property type="entry name" value="Cytochrome P450"/>
    <property type="match status" value="1"/>
</dbReference>
<dbReference type="Pfam" id="PF00067">
    <property type="entry name" value="p450"/>
    <property type="match status" value="1"/>
</dbReference>
<keyword evidence="9 12" id="KW-0408">Iron</keyword>
<evidence type="ECO:0000256" key="14">
    <source>
        <dbReference type="SAM" id="SignalP"/>
    </source>
</evidence>
<dbReference type="Gene3D" id="1.10.630.10">
    <property type="entry name" value="Cytochrome P450"/>
    <property type="match status" value="1"/>
</dbReference>
<evidence type="ECO:0000256" key="4">
    <source>
        <dbReference type="ARBA" id="ARBA00022617"/>
    </source>
</evidence>
<protein>
    <submittedName>
        <fullName evidence="15">OLC1v1000186C1</fullName>
    </submittedName>
</protein>
<keyword evidence="14" id="KW-0732">Signal</keyword>
<dbReference type="GO" id="GO:0016020">
    <property type="term" value="C:membrane"/>
    <property type="evidence" value="ECO:0007669"/>
    <property type="project" value="UniProtKB-SubCell"/>
</dbReference>
<gene>
    <name evidence="15" type="ORF">OLC1_LOCUS11451</name>
</gene>
<keyword evidence="11" id="KW-0472">Membrane</keyword>
<evidence type="ECO:0000313" key="16">
    <source>
        <dbReference type="Proteomes" id="UP001161247"/>
    </source>
</evidence>
<comment type="cofactor">
    <cofactor evidence="1 12">
        <name>heme</name>
        <dbReference type="ChEBI" id="CHEBI:30413"/>
    </cofactor>
</comment>
<evidence type="ECO:0000256" key="10">
    <source>
        <dbReference type="ARBA" id="ARBA00023033"/>
    </source>
</evidence>
<keyword evidence="6 12" id="KW-0479">Metal-binding</keyword>
<evidence type="ECO:0000256" key="12">
    <source>
        <dbReference type="PIRSR" id="PIRSR602401-1"/>
    </source>
</evidence>
<dbReference type="PRINTS" id="PR00463">
    <property type="entry name" value="EP450I"/>
</dbReference>
<dbReference type="PRINTS" id="PR00385">
    <property type="entry name" value="P450"/>
</dbReference>
<name>A0AAV1D390_OLDCO</name>
<evidence type="ECO:0000256" key="1">
    <source>
        <dbReference type="ARBA" id="ARBA00001971"/>
    </source>
</evidence>
<comment type="similarity">
    <text evidence="3 13">Belongs to the cytochrome P450 family.</text>
</comment>
<keyword evidence="16" id="KW-1185">Reference proteome</keyword>
<evidence type="ECO:0000256" key="2">
    <source>
        <dbReference type="ARBA" id="ARBA00004167"/>
    </source>
</evidence>
<feature type="binding site" description="axial binding residue" evidence="12">
    <location>
        <position position="451"/>
    </location>
    <ligand>
        <name>heme</name>
        <dbReference type="ChEBI" id="CHEBI:30413"/>
    </ligand>
    <ligandPart>
        <name>Fe</name>
        <dbReference type="ChEBI" id="CHEBI:18248"/>
    </ligandPart>
</feature>
<keyword evidence="10 13" id="KW-0503">Monooxygenase</keyword>
<dbReference type="InterPro" id="IPR017972">
    <property type="entry name" value="Cyt_P450_CS"/>
</dbReference>
<keyword evidence="7" id="KW-1133">Transmembrane helix</keyword>
<sequence>MDILHVLLLLPIIILLVLQHKNTTKRQSKTKRVIPGPPGLPLIGNLHQFFNSAPHQYLYQLSKKYGPLISFQLGSVPAVVVSSARMAEEVMRTHDLVFCSRPPMLGPLKLSYDGIDIALSPYNEKWRELRKLCVVHLLSTKRVQSFRPIREDEVFRMMGKISRDAAEGKLTNLTETVMRFASTIVCRVAFGKRYDEEDHERKRFSNLFHEAQAAHVWFYFSDFFPKFGWLDRFTGTLPRLEKVFKELDTFYQELIDEHMDYSTRPESMDGDIIDLMLQLRQENPSSSLEITVDHIKAMIKNVFFAGTDTSAGTIVWAMTALMKNPATMQKVQAEIRTVIGNKQQKTIIIDEDDVEKLPYLKAVVKETFRLYPPAPLLVPRYTMDNCIVDGFPISSNTIVYINAWAIARDPDYWENPDEFLPERFLDGRYKDIDMKGQDFHFIPFGAGRRGCPGYFMGLMTVELTLANLLYSFNWELPSGMKRQDIDTHQVLPGITMLKKEDLQLVASKYI</sequence>
<dbReference type="InterPro" id="IPR001128">
    <property type="entry name" value="Cyt_P450"/>
</dbReference>
<feature type="chain" id="PRO_5043651101" evidence="14">
    <location>
        <begin position="20"/>
        <end position="510"/>
    </location>
</feature>
<evidence type="ECO:0000256" key="5">
    <source>
        <dbReference type="ARBA" id="ARBA00022692"/>
    </source>
</evidence>
<keyword evidence="5" id="KW-0812">Transmembrane</keyword>
<keyword evidence="4 12" id="KW-0349">Heme</keyword>
<dbReference type="GO" id="GO:0005506">
    <property type="term" value="F:iron ion binding"/>
    <property type="evidence" value="ECO:0007669"/>
    <property type="project" value="InterPro"/>
</dbReference>
<dbReference type="PANTHER" id="PTHR47955:SF22">
    <property type="entry name" value="CYTOCHROME P450 83B1-LIKE"/>
    <property type="match status" value="1"/>
</dbReference>
<dbReference type="AlphaFoldDB" id="A0AAV1D390"/>
<dbReference type="CDD" id="cd11072">
    <property type="entry name" value="CYP71-like"/>
    <property type="match status" value="1"/>
</dbReference>
<evidence type="ECO:0000256" key="11">
    <source>
        <dbReference type="ARBA" id="ARBA00023136"/>
    </source>
</evidence>
<dbReference type="InterPro" id="IPR036396">
    <property type="entry name" value="Cyt_P450_sf"/>
</dbReference>
<evidence type="ECO:0000256" key="6">
    <source>
        <dbReference type="ARBA" id="ARBA00022723"/>
    </source>
</evidence>
<evidence type="ECO:0000256" key="3">
    <source>
        <dbReference type="ARBA" id="ARBA00010617"/>
    </source>
</evidence>
<evidence type="ECO:0000256" key="9">
    <source>
        <dbReference type="ARBA" id="ARBA00023004"/>
    </source>
</evidence>